<comment type="caution">
    <text evidence="2">The sequence shown here is derived from an EMBL/GenBank/DDBJ whole genome shotgun (WGS) entry which is preliminary data.</text>
</comment>
<sequence length="417" mass="48134">METMKGDLWLSSAVCAGRAFEIVFRHWVTSANDLSQNSMKTGMKRCRKESEAEQVSRKKTKVDSFAFLPDDLILDIFQKLPADILRYRTRFVCRRWFSLITNRILLDHASLILEKSSGSHELRLIDISEVKQGLKMKEQYLDIPYSGRVKSWCNEFLLVTDLNKQGSLYIYDLISKQGSLLPPCSTSCGGHYGCKCGVGLSYDKFKGVYKVVHVFLGPQIQCELLILKSNIASCKSLKWKKINGPYYMGQRQFYWDDPVSIQGRYFYWDVHCSKYLVSMDTVKERFRQTRLPVSDVFPMNKRYSLVEMGGFLTLLHKVSLDKINIWMLKDYQRPKWENLQSVSISSYVWSSIYPVSVHPLPVTCVKSKRCIIFRKPGSESGLYSYDLKSKIMKRLDVDIAPDERCVVRTTAAAASFF</sequence>
<evidence type="ECO:0000259" key="1">
    <source>
        <dbReference type="PROSITE" id="PS50181"/>
    </source>
</evidence>
<dbReference type="InterPro" id="IPR001810">
    <property type="entry name" value="F-box_dom"/>
</dbReference>
<dbReference type="Proteomes" id="UP001229421">
    <property type="component" value="Unassembled WGS sequence"/>
</dbReference>
<dbReference type="Pfam" id="PF12937">
    <property type="entry name" value="F-box-like"/>
    <property type="match status" value="1"/>
</dbReference>
<reference evidence="2" key="1">
    <citation type="journal article" date="2023" name="bioRxiv">
        <title>Improved chromosome-level genome assembly for marigold (Tagetes erecta).</title>
        <authorList>
            <person name="Jiang F."/>
            <person name="Yuan L."/>
            <person name="Wang S."/>
            <person name="Wang H."/>
            <person name="Xu D."/>
            <person name="Wang A."/>
            <person name="Fan W."/>
        </authorList>
    </citation>
    <scope>NUCLEOTIDE SEQUENCE</scope>
    <source>
        <strain evidence="2">WSJ</strain>
        <tissue evidence="2">Leaf</tissue>
    </source>
</reference>
<dbReference type="PANTHER" id="PTHR31672:SF11">
    <property type="entry name" value="F-BOX PROTEIN CPR1-LIKE ISOFORM X2"/>
    <property type="match status" value="1"/>
</dbReference>
<dbReference type="Gene3D" id="1.20.1280.50">
    <property type="match status" value="1"/>
</dbReference>
<dbReference type="InterPro" id="IPR036047">
    <property type="entry name" value="F-box-like_dom_sf"/>
</dbReference>
<dbReference type="NCBIfam" id="TIGR01640">
    <property type="entry name" value="F_box_assoc_1"/>
    <property type="match status" value="1"/>
</dbReference>
<dbReference type="PROSITE" id="PS50181">
    <property type="entry name" value="FBOX"/>
    <property type="match status" value="1"/>
</dbReference>
<dbReference type="InterPro" id="IPR050796">
    <property type="entry name" value="SCF_F-box_component"/>
</dbReference>
<protein>
    <recommendedName>
        <fullName evidence="1">F-box domain-containing protein</fullName>
    </recommendedName>
</protein>
<gene>
    <name evidence="2" type="ORF">QVD17_23548</name>
</gene>
<proteinExistence type="predicted"/>
<dbReference type="SMART" id="SM00256">
    <property type="entry name" value="FBOX"/>
    <property type="match status" value="1"/>
</dbReference>
<dbReference type="PANTHER" id="PTHR31672">
    <property type="entry name" value="BNACNNG10540D PROTEIN"/>
    <property type="match status" value="1"/>
</dbReference>
<organism evidence="2 3">
    <name type="scientific">Tagetes erecta</name>
    <name type="common">African marigold</name>
    <dbReference type="NCBI Taxonomy" id="13708"/>
    <lineage>
        <taxon>Eukaryota</taxon>
        <taxon>Viridiplantae</taxon>
        <taxon>Streptophyta</taxon>
        <taxon>Embryophyta</taxon>
        <taxon>Tracheophyta</taxon>
        <taxon>Spermatophyta</taxon>
        <taxon>Magnoliopsida</taxon>
        <taxon>eudicotyledons</taxon>
        <taxon>Gunneridae</taxon>
        <taxon>Pentapetalae</taxon>
        <taxon>asterids</taxon>
        <taxon>campanulids</taxon>
        <taxon>Asterales</taxon>
        <taxon>Asteraceae</taxon>
        <taxon>Asteroideae</taxon>
        <taxon>Heliantheae alliance</taxon>
        <taxon>Tageteae</taxon>
        <taxon>Tagetes</taxon>
    </lineage>
</organism>
<evidence type="ECO:0000313" key="2">
    <source>
        <dbReference type="EMBL" id="KAK1421313.1"/>
    </source>
</evidence>
<keyword evidence="3" id="KW-1185">Reference proteome</keyword>
<dbReference type="Pfam" id="PF08268">
    <property type="entry name" value="FBA_3"/>
    <property type="match status" value="1"/>
</dbReference>
<dbReference type="EMBL" id="JAUHHV010000006">
    <property type="protein sequence ID" value="KAK1421313.1"/>
    <property type="molecule type" value="Genomic_DNA"/>
</dbReference>
<evidence type="ECO:0000313" key="3">
    <source>
        <dbReference type="Proteomes" id="UP001229421"/>
    </source>
</evidence>
<feature type="domain" description="F-box" evidence="1">
    <location>
        <begin position="62"/>
        <end position="109"/>
    </location>
</feature>
<dbReference type="InterPro" id="IPR017451">
    <property type="entry name" value="F-box-assoc_interact_dom"/>
</dbReference>
<name>A0AAD8KGS5_TARER</name>
<accession>A0AAD8KGS5</accession>
<dbReference type="SUPFAM" id="SSF81383">
    <property type="entry name" value="F-box domain"/>
    <property type="match status" value="1"/>
</dbReference>
<dbReference type="AlphaFoldDB" id="A0AAD8KGS5"/>
<dbReference type="InterPro" id="IPR013187">
    <property type="entry name" value="F-box-assoc_dom_typ3"/>
</dbReference>